<dbReference type="OrthoDB" id="408373at2759"/>
<gene>
    <name evidence="5" type="ORF">PHLGIDRAFT_13159</name>
</gene>
<evidence type="ECO:0000256" key="3">
    <source>
        <dbReference type="SAM" id="SignalP"/>
    </source>
</evidence>
<dbReference type="InterPro" id="IPR000073">
    <property type="entry name" value="AB_hydrolase_1"/>
</dbReference>
<name>A0A0C3PLX1_PHLG1</name>
<evidence type="ECO:0000256" key="1">
    <source>
        <dbReference type="ARBA" id="ARBA00022801"/>
    </source>
</evidence>
<keyword evidence="6" id="KW-1185">Reference proteome</keyword>
<organism evidence="5 6">
    <name type="scientific">Phlebiopsis gigantea (strain 11061_1 CR5-6)</name>
    <name type="common">White-rot fungus</name>
    <name type="synonym">Peniophora gigantea</name>
    <dbReference type="NCBI Taxonomy" id="745531"/>
    <lineage>
        <taxon>Eukaryota</taxon>
        <taxon>Fungi</taxon>
        <taxon>Dikarya</taxon>
        <taxon>Basidiomycota</taxon>
        <taxon>Agaricomycotina</taxon>
        <taxon>Agaricomycetes</taxon>
        <taxon>Polyporales</taxon>
        <taxon>Phanerochaetaceae</taxon>
        <taxon>Phlebiopsis</taxon>
    </lineage>
</organism>
<comment type="similarity">
    <text evidence="2">Belongs to the AB hydrolase superfamily. Epoxide hydrolase family.</text>
</comment>
<dbReference type="GO" id="GO:0016787">
    <property type="term" value="F:hydrolase activity"/>
    <property type="evidence" value="ECO:0007669"/>
    <property type="project" value="UniProtKB-KW"/>
</dbReference>
<protein>
    <recommendedName>
        <fullName evidence="4">AB hydrolase-1 domain-containing protein</fullName>
    </recommendedName>
</protein>
<dbReference type="HOGENOM" id="CLU_020336_7_5_1"/>
<dbReference type="Pfam" id="PF00561">
    <property type="entry name" value="Abhydrolase_1"/>
    <property type="match status" value="1"/>
</dbReference>
<dbReference type="Gene3D" id="3.40.50.1820">
    <property type="entry name" value="alpha/beta hydrolase"/>
    <property type="match status" value="1"/>
</dbReference>
<dbReference type="SUPFAM" id="SSF53474">
    <property type="entry name" value="alpha/beta-Hydrolases"/>
    <property type="match status" value="1"/>
</dbReference>
<dbReference type="PANTHER" id="PTHR43329">
    <property type="entry name" value="EPOXIDE HYDROLASE"/>
    <property type="match status" value="1"/>
</dbReference>
<reference evidence="5 6" key="1">
    <citation type="journal article" date="2014" name="PLoS Genet.">
        <title>Analysis of the Phlebiopsis gigantea genome, transcriptome and secretome provides insight into its pioneer colonization strategies of wood.</title>
        <authorList>
            <person name="Hori C."/>
            <person name="Ishida T."/>
            <person name="Igarashi K."/>
            <person name="Samejima M."/>
            <person name="Suzuki H."/>
            <person name="Master E."/>
            <person name="Ferreira P."/>
            <person name="Ruiz-Duenas F.J."/>
            <person name="Held B."/>
            <person name="Canessa P."/>
            <person name="Larrondo L.F."/>
            <person name="Schmoll M."/>
            <person name="Druzhinina I.S."/>
            <person name="Kubicek C.P."/>
            <person name="Gaskell J.A."/>
            <person name="Kersten P."/>
            <person name="St John F."/>
            <person name="Glasner J."/>
            <person name="Sabat G."/>
            <person name="Splinter BonDurant S."/>
            <person name="Syed K."/>
            <person name="Yadav J."/>
            <person name="Mgbeahuruike A.C."/>
            <person name="Kovalchuk A."/>
            <person name="Asiegbu F.O."/>
            <person name="Lackner G."/>
            <person name="Hoffmeister D."/>
            <person name="Rencoret J."/>
            <person name="Gutierrez A."/>
            <person name="Sun H."/>
            <person name="Lindquist E."/>
            <person name="Barry K."/>
            <person name="Riley R."/>
            <person name="Grigoriev I.V."/>
            <person name="Henrissat B."/>
            <person name="Kues U."/>
            <person name="Berka R.M."/>
            <person name="Martinez A.T."/>
            <person name="Covert S.F."/>
            <person name="Blanchette R.A."/>
            <person name="Cullen D."/>
        </authorList>
    </citation>
    <scope>NUCLEOTIDE SEQUENCE [LARGE SCALE GENOMIC DNA]</scope>
    <source>
        <strain evidence="5 6">11061_1 CR5-6</strain>
    </source>
</reference>
<dbReference type="PRINTS" id="PR00412">
    <property type="entry name" value="EPOXHYDRLASE"/>
</dbReference>
<evidence type="ECO:0000313" key="5">
    <source>
        <dbReference type="EMBL" id="KIP07553.1"/>
    </source>
</evidence>
<dbReference type="InterPro" id="IPR000639">
    <property type="entry name" value="Epox_hydrolase-like"/>
</dbReference>
<proteinExistence type="inferred from homology"/>
<evidence type="ECO:0000256" key="2">
    <source>
        <dbReference type="ARBA" id="ARBA00038334"/>
    </source>
</evidence>
<keyword evidence="3" id="KW-0732">Signal</keyword>
<dbReference type="AlphaFoldDB" id="A0A0C3PLX1"/>
<dbReference type="EMBL" id="KN840495">
    <property type="protein sequence ID" value="KIP07553.1"/>
    <property type="molecule type" value="Genomic_DNA"/>
</dbReference>
<keyword evidence="1" id="KW-0378">Hydrolase</keyword>
<evidence type="ECO:0000259" key="4">
    <source>
        <dbReference type="Pfam" id="PF00561"/>
    </source>
</evidence>
<dbReference type="InterPro" id="IPR029058">
    <property type="entry name" value="AB_hydrolase_fold"/>
</dbReference>
<sequence>MGKTAAQRRAERVLAVMAMCALGVDAAAGQDAVKAVDPHSFTANFATCGAVNRATGEAKEIKISYIDLNADAEKTLIMVHGWPSLWHSWKYQIEEFKDDYHLLVPNLRGFGESTHPGDVQSSGTMADMVSDLVCVLEEAKVSKATCVGHDWGSQVCYEAARQRPDIFEAVVGLCIPYLPYNGPFLGIEQLTPMLPKLSYNLYFEHKTDDAVKELNTDIRRTLRGTLRSVDSPPPNKFLQQTDSYLHGWASVDTYLQIPPIPFFTSEEEDYWVDQYEKSKFDYTLNFYTYGNRHASWEFAQSQGNFTIPVPALSVLPTRDPVANWVLAAKLLKSGQLAPKLTTETVAAAHWLQLEKYEEVNAIMRKWLNQNYPPAEKGSKPRDEL</sequence>
<feature type="chain" id="PRO_5002168209" description="AB hydrolase-1 domain-containing protein" evidence="3">
    <location>
        <begin position="27"/>
        <end position="384"/>
    </location>
</feature>
<dbReference type="STRING" id="745531.A0A0C3PLX1"/>
<dbReference type="Proteomes" id="UP000053257">
    <property type="component" value="Unassembled WGS sequence"/>
</dbReference>
<evidence type="ECO:0000313" key="6">
    <source>
        <dbReference type="Proteomes" id="UP000053257"/>
    </source>
</evidence>
<accession>A0A0C3PLX1</accession>
<feature type="signal peptide" evidence="3">
    <location>
        <begin position="1"/>
        <end position="26"/>
    </location>
</feature>
<feature type="domain" description="AB hydrolase-1" evidence="4">
    <location>
        <begin position="75"/>
        <end position="355"/>
    </location>
</feature>